<dbReference type="GeneID" id="64820117"/>
<accession>A0A8T8K5J8</accession>
<dbReference type="SUPFAM" id="SSF56281">
    <property type="entry name" value="Metallo-hydrolase/oxidoreductase"/>
    <property type="match status" value="1"/>
</dbReference>
<dbReference type="PANTHER" id="PTHR43546">
    <property type="entry name" value="UPF0173 METAL-DEPENDENT HYDROLASE MJ1163-RELATED"/>
    <property type="match status" value="1"/>
</dbReference>
<name>A0A8T8K5J8_9EURY</name>
<organism evidence="2 3">
    <name type="scientific">Methanobacterium alkalithermotolerans</name>
    <dbReference type="NCBI Taxonomy" id="2731220"/>
    <lineage>
        <taxon>Archaea</taxon>
        <taxon>Methanobacteriati</taxon>
        <taxon>Methanobacteriota</taxon>
        <taxon>Methanomada group</taxon>
        <taxon>Methanobacteria</taxon>
        <taxon>Methanobacteriales</taxon>
        <taxon>Methanobacteriaceae</taxon>
        <taxon>Methanobacterium</taxon>
    </lineage>
</organism>
<protein>
    <recommendedName>
        <fullName evidence="1">UPF0282 protein HYG87_05090</fullName>
    </recommendedName>
</protein>
<dbReference type="AlphaFoldDB" id="A0A8T8K5J8"/>
<reference evidence="2" key="1">
    <citation type="submission" date="2020-07" db="EMBL/GenBank/DDBJ databases">
        <title>Methanobacterium. sp. MethCan genome.</title>
        <authorList>
            <person name="Postec A."/>
            <person name="Quemeneur M."/>
        </authorList>
    </citation>
    <scope>NUCLEOTIDE SEQUENCE</scope>
    <source>
        <strain evidence="2">MethCAN</strain>
    </source>
</reference>
<evidence type="ECO:0000313" key="2">
    <source>
        <dbReference type="EMBL" id="QUH23189.1"/>
    </source>
</evidence>
<dbReference type="Pfam" id="PF13483">
    <property type="entry name" value="Lactamase_B_3"/>
    <property type="match status" value="1"/>
</dbReference>
<dbReference type="HAMAP" id="MF_01406">
    <property type="entry name" value="UPF0282"/>
    <property type="match status" value="1"/>
</dbReference>
<dbReference type="InterPro" id="IPR014426">
    <property type="entry name" value="UPF0282_hydrls"/>
</dbReference>
<gene>
    <name evidence="2" type="ORF">HYG87_05090</name>
</gene>
<dbReference type="Proteomes" id="UP000681041">
    <property type="component" value="Chromosome"/>
</dbReference>
<dbReference type="OrthoDB" id="21331at2157"/>
<dbReference type="Gene3D" id="3.60.15.10">
    <property type="entry name" value="Ribonuclease Z/Hydroxyacylglutathione hydrolase-like"/>
    <property type="match status" value="1"/>
</dbReference>
<keyword evidence="3" id="KW-1185">Reference proteome</keyword>
<comment type="similarity">
    <text evidence="1">Belongs to the UPF0282 family.</text>
</comment>
<dbReference type="EMBL" id="CP058560">
    <property type="protein sequence ID" value="QUH23189.1"/>
    <property type="molecule type" value="Genomic_DNA"/>
</dbReference>
<dbReference type="InterPro" id="IPR036866">
    <property type="entry name" value="RibonucZ/Hydroxyglut_hydro"/>
</dbReference>
<proteinExistence type="inferred from homology"/>
<dbReference type="InterPro" id="IPR050114">
    <property type="entry name" value="UPF0173_UPF0282_UlaG_hydrolase"/>
</dbReference>
<dbReference type="KEGG" id="meme:HYG87_05090"/>
<evidence type="ECO:0000313" key="3">
    <source>
        <dbReference type="Proteomes" id="UP000681041"/>
    </source>
</evidence>
<evidence type="ECO:0000256" key="1">
    <source>
        <dbReference type="HAMAP-Rule" id="MF_01406"/>
    </source>
</evidence>
<dbReference type="PANTHER" id="PTHR43546:SF4">
    <property type="entry name" value="UPF0282 PROTEIN MJ1629"/>
    <property type="match status" value="1"/>
</dbReference>
<sequence length="298" mass="33559">MKILPLGFESMGVRSMCTYVETDQKILIDPGAALTPFRFKLPPSNEELIALKKTRTSINEWASLANIITISHYHHDHFTPFEENIYLESKIEDAKTLYSGKKVFLKNPQHNINQNQKKRAKKLIENLNILPDCELIYSEKGSNPKSFKSGETKLTFSPALPHGKKGSPLGNIVAVSITYNGQKILHASDMQGPISKNSFEYILKESPDILIISGPPHYLKGYILSEKDFSKSLQNLKEIGNHIPQIIVDHHLLRNAEGLKIIKALNKSISGMLMPASQLVNKKPLLLESRRKKLSLKK</sequence>
<dbReference type="PIRSF" id="PIRSF004944">
    <property type="entry name" value="UCP004944_hydrls"/>
    <property type="match status" value="1"/>
</dbReference>
<dbReference type="RefSeq" id="WP_211534136.1">
    <property type="nucleotide sequence ID" value="NZ_CP058560.1"/>
</dbReference>